<evidence type="ECO:0000259" key="6">
    <source>
        <dbReference type="Pfam" id="PF01490"/>
    </source>
</evidence>
<evidence type="ECO:0000256" key="3">
    <source>
        <dbReference type="ARBA" id="ARBA00022989"/>
    </source>
</evidence>
<dbReference type="Proteomes" id="UP000195570">
    <property type="component" value="Unassembled WGS sequence"/>
</dbReference>
<feature type="transmembrane region" description="Helical" evidence="5">
    <location>
        <begin position="201"/>
        <end position="224"/>
    </location>
</feature>
<feature type="transmembrane region" description="Helical" evidence="5">
    <location>
        <begin position="85"/>
        <end position="109"/>
    </location>
</feature>
<dbReference type="PANTHER" id="PTHR22950:SF301">
    <property type="entry name" value="ACID TRANSPORTER, PUTATIVE-RELATED"/>
    <property type="match status" value="1"/>
</dbReference>
<comment type="caution">
    <text evidence="7">The sequence shown here is derived from an EMBL/GenBank/DDBJ whole genome shotgun (WGS) entry which is preliminary data.</text>
</comment>
<organism evidence="7 8">
    <name type="scientific">Trypanosoma equiperdum</name>
    <dbReference type="NCBI Taxonomy" id="5694"/>
    <lineage>
        <taxon>Eukaryota</taxon>
        <taxon>Discoba</taxon>
        <taxon>Euglenozoa</taxon>
        <taxon>Kinetoplastea</taxon>
        <taxon>Metakinetoplastina</taxon>
        <taxon>Trypanosomatida</taxon>
        <taxon>Trypanosomatidae</taxon>
        <taxon>Trypanosoma</taxon>
    </lineage>
</organism>
<evidence type="ECO:0000256" key="2">
    <source>
        <dbReference type="ARBA" id="ARBA00022692"/>
    </source>
</evidence>
<dbReference type="GO" id="GO:0016020">
    <property type="term" value="C:membrane"/>
    <property type="evidence" value="ECO:0007669"/>
    <property type="project" value="UniProtKB-SubCell"/>
</dbReference>
<dbReference type="RefSeq" id="XP_067076834.1">
    <property type="nucleotide sequence ID" value="XM_067220733.1"/>
</dbReference>
<dbReference type="PANTHER" id="PTHR22950">
    <property type="entry name" value="AMINO ACID TRANSPORTER"/>
    <property type="match status" value="1"/>
</dbReference>
<evidence type="ECO:0000313" key="7">
    <source>
        <dbReference type="EMBL" id="SCU65191.1"/>
    </source>
</evidence>
<dbReference type="Pfam" id="PF01490">
    <property type="entry name" value="Aa_trans"/>
    <property type="match status" value="1"/>
</dbReference>
<name>A0A1G4I0N7_TRYEQ</name>
<dbReference type="VEuPathDB" id="TriTrypDB:TEOVI_000772600"/>
<reference evidence="7" key="1">
    <citation type="submission" date="2016-09" db="EMBL/GenBank/DDBJ databases">
        <authorList>
            <person name="Hebert L."/>
            <person name="Moumen B."/>
        </authorList>
    </citation>
    <scope>NUCLEOTIDE SEQUENCE [LARGE SCALE GENOMIC DNA]</scope>
    <source>
        <strain evidence="7">OVI</strain>
    </source>
</reference>
<feature type="transmembrane region" description="Helical" evidence="5">
    <location>
        <begin position="389"/>
        <end position="414"/>
    </location>
</feature>
<feature type="domain" description="Amino acid transporter transmembrane" evidence="6">
    <location>
        <begin position="56"/>
        <end position="446"/>
    </location>
</feature>
<accession>A0A1G4I0N7</accession>
<gene>
    <name evidence="7" type="ORF">TEOVI_000772600</name>
</gene>
<protein>
    <submittedName>
        <fullName evidence="7">Amino acid transporter, putative</fullName>
    </submittedName>
</protein>
<feature type="transmembrane region" description="Helical" evidence="5">
    <location>
        <begin position="278"/>
        <end position="301"/>
    </location>
</feature>
<evidence type="ECO:0000313" key="8">
    <source>
        <dbReference type="Proteomes" id="UP000195570"/>
    </source>
</evidence>
<dbReference type="InterPro" id="IPR013057">
    <property type="entry name" value="AA_transpt_TM"/>
</dbReference>
<evidence type="ECO:0000256" key="4">
    <source>
        <dbReference type="ARBA" id="ARBA00023136"/>
    </source>
</evidence>
<feature type="transmembrane region" description="Helical" evidence="5">
    <location>
        <begin position="361"/>
        <end position="383"/>
    </location>
</feature>
<dbReference type="EMBL" id="CZPT02000235">
    <property type="protein sequence ID" value="SCU65191.1"/>
    <property type="molecule type" value="Genomic_DNA"/>
</dbReference>
<feature type="transmembrane region" description="Helical" evidence="5">
    <location>
        <begin position="321"/>
        <end position="340"/>
    </location>
</feature>
<dbReference type="GO" id="GO:0015179">
    <property type="term" value="F:L-amino acid transmembrane transporter activity"/>
    <property type="evidence" value="ECO:0007669"/>
    <property type="project" value="TreeGrafter"/>
</dbReference>
<dbReference type="GeneID" id="92381660"/>
<feature type="transmembrane region" description="Helical" evidence="5">
    <location>
        <begin position="177"/>
        <end position="194"/>
    </location>
</feature>
<feature type="transmembrane region" description="Helical" evidence="5">
    <location>
        <begin position="236"/>
        <end position="257"/>
    </location>
</feature>
<evidence type="ECO:0000256" key="5">
    <source>
        <dbReference type="SAM" id="Phobius"/>
    </source>
</evidence>
<proteinExistence type="predicted"/>
<feature type="transmembrane region" description="Helical" evidence="5">
    <location>
        <begin position="54"/>
        <end position="79"/>
    </location>
</feature>
<keyword evidence="2 5" id="KW-0812">Transmembrane</keyword>
<keyword evidence="3 5" id="KW-1133">Transmembrane helix</keyword>
<feature type="transmembrane region" description="Helical" evidence="5">
    <location>
        <begin position="130"/>
        <end position="151"/>
    </location>
</feature>
<sequence>MTEGLGEDKSAISHEPTAFEQRVHDEALERSRRVAKRRNPDNAFMKALHKIIPYGGIVSSSFNLASTTVGAGIVALPVAFQMSGIVMSTIYLIVVAIMVVYSFALLTSVGERTGLRSYEQLTRTLLGRGADYMAALCMWSLCFGGEVSYVISIRDAIETFVKSSDATSEGLRSESSIRLLTVAIWFFFMLPLCLPKEINSLRVLSASAIVFVLFFVICIIINSGHFLAVNGMRDDIIYFQSGNASINGLGIFLFVYVSQVNCFEVYEEMYKPSVRRMTVSAMAGALMSFCLYFLAGLFGYLQFGSEVNSSILKMYNPLTDVKMGVAYVGIMFKICVGYGLHMFPCRDAVYHVIGISVHTVAWWKNALFCCAMAVASLIAGLFIPDIRMVFGLVGGLSGGFIGYVFPSLMFMYAGGFSVAGVGWGHYLGAYALLFAGVIAITFGTVTAVYDVIV</sequence>
<feature type="transmembrane region" description="Helical" evidence="5">
    <location>
        <begin position="426"/>
        <end position="449"/>
    </location>
</feature>
<keyword evidence="4 5" id="KW-0472">Membrane</keyword>
<dbReference type="AlphaFoldDB" id="A0A1G4I0N7"/>
<dbReference type="GO" id="GO:0005737">
    <property type="term" value="C:cytoplasm"/>
    <property type="evidence" value="ECO:0007669"/>
    <property type="project" value="TreeGrafter"/>
</dbReference>
<keyword evidence="8" id="KW-1185">Reference proteome</keyword>
<evidence type="ECO:0000256" key="1">
    <source>
        <dbReference type="ARBA" id="ARBA00004141"/>
    </source>
</evidence>
<comment type="subcellular location">
    <subcellularLocation>
        <location evidence="1">Membrane</location>
        <topology evidence="1">Multi-pass membrane protein</topology>
    </subcellularLocation>
</comment>